<dbReference type="OMA" id="VMHKYLA"/>
<dbReference type="PANTHER" id="PTHR46206:SF1">
    <property type="entry name" value="P450, PUTATIVE (EUROFUNG)-RELATED"/>
    <property type="match status" value="1"/>
</dbReference>
<name>E5AEF0_LEPMJ</name>
<dbReference type="GO" id="GO:0016705">
    <property type="term" value="F:oxidoreductase activity, acting on paired donors, with incorporation or reduction of molecular oxygen"/>
    <property type="evidence" value="ECO:0007669"/>
    <property type="project" value="InterPro"/>
</dbReference>
<organism evidence="11 12">
    <name type="scientific">Leptosphaeria maculans (strain JN3 / isolate v23.1.3 / race Av1-4-5-6-7-8)</name>
    <name type="common">Blackleg fungus</name>
    <name type="synonym">Phoma lingam</name>
    <dbReference type="NCBI Taxonomy" id="985895"/>
    <lineage>
        <taxon>Eukaryota</taxon>
        <taxon>Fungi</taxon>
        <taxon>Dikarya</taxon>
        <taxon>Ascomycota</taxon>
        <taxon>Pezizomycotina</taxon>
        <taxon>Dothideomycetes</taxon>
        <taxon>Pleosporomycetidae</taxon>
        <taxon>Pleosporales</taxon>
        <taxon>Pleosporineae</taxon>
        <taxon>Leptosphaeriaceae</taxon>
        <taxon>Plenodomus</taxon>
        <taxon>Plenodomus lingam/Leptosphaeria maculans species complex</taxon>
    </lineage>
</organism>
<comment type="pathway">
    <text evidence="2">Mycotoxin biosynthesis.</text>
</comment>
<evidence type="ECO:0000256" key="9">
    <source>
        <dbReference type="PIRSR" id="PIRSR602403-1"/>
    </source>
</evidence>
<dbReference type="InterPro" id="IPR017972">
    <property type="entry name" value="Cyt_P450_CS"/>
</dbReference>
<proteinExistence type="inferred from homology"/>
<dbReference type="OrthoDB" id="1844152at2759"/>
<evidence type="ECO:0000313" key="11">
    <source>
        <dbReference type="EMBL" id="CBY01589.1"/>
    </source>
</evidence>
<dbReference type="CDD" id="cd11041">
    <property type="entry name" value="CYP503A1-like"/>
    <property type="match status" value="1"/>
</dbReference>
<feature type="binding site" description="axial binding residue" evidence="9">
    <location>
        <position position="501"/>
    </location>
    <ligand>
        <name>heme</name>
        <dbReference type="ChEBI" id="CHEBI:30413"/>
    </ligand>
    <ligandPart>
        <name>Fe</name>
        <dbReference type="ChEBI" id="CHEBI:18248"/>
    </ligandPart>
</feature>
<dbReference type="VEuPathDB" id="FungiDB:LEMA_P003760.1"/>
<dbReference type="EMBL" id="FP929139">
    <property type="protein sequence ID" value="CBY01589.1"/>
    <property type="molecule type" value="Genomic_DNA"/>
</dbReference>
<dbReference type="PRINTS" id="PR00465">
    <property type="entry name" value="EP450IV"/>
</dbReference>
<dbReference type="InterPro" id="IPR001128">
    <property type="entry name" value="Cyt_P450"/>
</dbReference>
<dbReference type="SUPFAM" id="SSF48264">
    <property type="entry name" value="Cytochrome P450"/>
    <property type="match status" value="1"/>
</dbReference>
<evidence type="ECO:0000256" key="8">
    <source>
        <dbReference type="ARBA" id="ARBA00023033"/>
    </source>
</evidence>
<evidence type="ECO:0000256" key="1">
    <source>
        <dbReference type="ARBA" id="ARBA00001971"/>
    </source>
</evidence>
<comment type="cofactor">
    <cofactor evidence="1 9">
        <name>heme</name>
        <dbReference type="ChEBI" id="CHEBI:30413"/>
    </cofactor>
</comment>
<evidence type="ECO:0000256" key="7">
    <source>
        <dbReference type="ARBA" id="ARBA00023004"/>
    </source>
</evidence>
<dbReference type="GO" id="GO:0005506">
    <property type="term" value="F:iron ion binding"/>
    <property type="evidence" value="ECO:0007669"/>
    <property type="project" value="InterPro"/>
</dbReference>
<keyword evidence="4 9" id="KW-0349">Heme</keyword>
<dbReference type="STRING" id="985895.E5AEF0"/>
<keyword evidence="12" id="KW-1185">Reference proteome</keyword>
<dbReference type="GO" id="GO:0020037">
    <property type="term" value="F:heme binding"/>
    <property type="evidence" value="ECO:0007669"/>
    <property type="project" value="InterPro"/>
</dbReference>
<dbReference type="Pfam" id="PF00067">
    <property type="entry name" value="p450"/>
    <property type="match status" value="1"/>
</dbReference>
<dbReference type="PANTHER" id="PTHR46206">
    <property type="entry name" value="CYTOCHROME P450"/>
    <property type="match status" value="1"/>
</dbReference>
<evidence type="ECO:0000256" key="3">
    <source>
        <dbReference type="ARBA" id="ARBA00010617"/>
    </source>
</evidence>
<gene>
    <name evidence="11" type="ORF">LEMA_P003760.1</name>
</gene>
<evidence type="ECO:0000256" key="6">
    <source>
        <dbReference type="ARBA" id="ARBA00023002"/>
    </source>
</evidence>
<dbReference type="InterPro" id="IPR036396">
    <property type="entry name" value="Cyt_P450_sf"/>
</dbReference>
<dbReference type="eggNOG" id="KOG0684">
    <property type="taxonomic scope" value="Eukaryota"/>
</dbReference>
<dbReference type="HOGENOM" id="CLU_022195_9_2_1"/>
<dbReference type="InterPro" id="IPR002403">
    <property type="entry name" value="Cyt_P450_E_grp-IV"/>
</dbReference>
<accession>E5AEF0</accession>
<dbReference type="AlphaFoldDB" id="E5AEF0"/>
<evidence type="ECO:0000256" key="2">
    <source>
        <dbReference type="ARBA" id="ARBA00004685"/>
    </source>
</evidence>
<keyword evidence="8 10" id="KW-0503">Monooxygenase</keyword>
<protein>
    <submittedName>
        <fullName evidence="11">Similar to cytochrome P450</fullName>
    </submittedName>
</protein>
<comment type="similarity">
    <text evidence="3 10">Belongs to the cytochrome P450 family.</text>
</comment>
<evidence type="ECO:0000256" key="10">
    <source>
        <dbReference type="RuleBase" id="RU000461"/>
    </source>
</evidence>
<keyword evidence="6 10" id="KW-0560">Oxidoreductase</keyword>
<dbReference type="GeneID" id="13290574"/>
<keyword evidence="7 9" id="KW-0408">Iron</keyword>
<dbReference type="PROSITE" id="PS00086">
    <property type="entry name" value="CYTOCHROME_P450"/>
    <property type="match status" value="1"/>
</dbReference>
<dbReference type="Proteomes" id="UP000002668">
    <property type="component" value="Genome"/>
</dbReference>
<keyword evidence="5 9" id="KW-0479">Metal-binding</keyword>
<dbReference type="GO" id="GO:0004497">
    <property type="term" value="F:monooxygenase activity"/>
    <property type="evidence" value="ECO:0007669"/>
    <property type="project" value="UniProtKB-KW"/>
</dbReference>
<dbReference type="Gene3D" id="1.10.630.10">
    <property type="entry name" value="Cytochrome P450"/>
    <property type="match status" value="1"/>
</dbReference>
<evidence type="ECO:0000256" key="4">
    <source>
        <dbReference type="ARBA" id="ARBA00022617"/>
    </source>
</evidence>
<evidence type="ECO:0000313" key="12">
    <source>
        <dbReference type="Proteomes" id="UP000002668"/>
    </source>
</evidence>
<reference evidence="12" key="1">
    <citation type="journal article" date="2011" name="Nat. Commun.">
        <title>Effector diversification within compartments of the Leptosphaeria maculans genome affected by Repeat-Induced Point mutations.</title>
        <authorList>
            <person name="Rouxel T."/>
            <person name="Grandaubert J."/>
            <person name="Hane J.K."/>
            <person name="Hoede C."/>
            <person name="van de Wouw A.P."/>
            <person name="Couloux A."/>
            <person name="Dominguez V."/>
            <person name="Anthouard V."/>
            <person name="Bally P."/>
            <person name="Bourras S."/>
            <person name="Cozijnsen A.J."/>
            <person name="Ciuffetti L.M."/>
            <person name="Degrave A."/>
            <person name="Dilmaghani A."/>
            <person name="Duret L."/>
            <person name="Fudal I."/>
            <person name="Goodwin S.B."/>
            <person name="Gout L."/>
            <person name="Glaser N."/>
            <person name="Linglin J."/>
            <person name="Kema G.H.J."/>
            <person name="Lapalu N."/>
            <person name="Lawrence C.B."/>
            <person name="May K."/>
            <person name="Meyer M."/>
            <person name="Ollivier B."/>
            <person name="Poulain J."/>
            <person name="Schoch C.L."/>
            <person name="Simon A."/>
            <person name="Spatafora J.W."/>
            <person name="Stachowiak A."/>
            <person name="Turgeon B.G."/>
            <person name="Tyler B.M."/>
            <person name="Vincent D."/>
            <person name="Weissenbach J."/>
            <person name="Amselem J."/>
            <person name="Quesneville H."/>
            <person name="Oliver R.P."/>
            <person name="Wincker P."/>
            <person name="Balesdent M.-H."/>
            <person name="Howlett B.J."/>
        </authorList>
    </citation>
    <scope>NUCLEOTIDE SEQUENCE [LARGE SCALE GENOMIC DNA]</scope>
    <source>
        <strain evidence="12">JN3 / isolate v23.1.3 / race Av1-4-5-6-7-8</strain>
    </source>
</reference>
<sequence>MPPIGKPAVLCSIVLAMTEQHVDSKPPLTGWGWMFAALVTYYSLATAYNYLRTPHLPTSIPWMGYGKGWIAGLRNYFALTRSQEWLRTGYERYSKENRMFVLPALLGIQAEIVMPQNQLRWMFDQPDSILNAKKAHYDFLWGDYSFLDPVILGDPYHEHVIHKNLVRNLHTIIPEMEEEVPFAVADVYGMDTENWRKIETLESFMKMVPVLTNRMLLGRPLCRERAFLDAALGFTEDIIRNQTILGLVPKALSGILGPLLGLTSKWHFRQSARFTLPMIKERIAAFEKQAAGDPEYANWTPPNDFITWSYRTAMAEGRLEEAQPVRLAQRLLPINFAAIHTTALTALDTMLGILSSDPSIIELLREEAYRIHQEEGSWTRQGLNRMHRLDSAIREAQRVTPIALTFVHRKVVAKEGIITPEGVHVPYGTLLSCPWAPLAQDEDLHTDAETFDAFRFSRPREEYEAMSEEEKAKVDTLKLKQMGAVTTAVTHLPFGHGRHACPGRFFVTQELKMIFAHLLLNYDFKPLPENPKRMCVVRFQVPLPAQIEYRRRTEAWTPEVKA</sequence>
<evidence type="ECO:0000256" key="5">
    <source>
        <dbReference type="ARBA" id="ARBA00022723"/>
    </source>
</evidence>
<dbReference type="InParanoid" id="E5AEF0"/>